<protein>
    <submittedName>
        <fullName evidence="2">Uncharacterized protein</fullName>
    </submittedName>
</protein>
<evidence type="ECO:0000313" key="5">
    <source>
        <dbReference type="Proteomes" id="UP001214201"/>
    </source>
</evidence>
<proteinExistence type="predicted"/>
<accession>A0A2S7DIK4</accession>
<keyword evidence="1" id="KW-0732">Signal</keyword>
<dbReference type="EMBL" id="CP082214">
    <property type="protein sequence ID" value="WDM71361.1"/>
    <property type="molecule type" value="Genomic_DNA"/>
</dbReference>
<dbReference type="Proteomes" id="UP001214201">
    <property type="component" value="Chromosome"/>
</dbReference>
<reference evidence="2 4" key="1">
    <citation type="submission" date="2016-08" db="EMBL/GenBank/DDBJ databases">
        <authorList>
            <person name="Seilhamer J.J."/>
        </authorList>
    </citation>
    <scope>NUCLEOTIDE SEQUENCE [LARGE SCALE GENOMIC DNA]</scope>
    <source>
        <strain evidence="2 4">CFBP2542</strain>
    </source>
</reference>
<sequence>MPLVQPLLVLFVVLSSSAWAAPTQAELPGSWTAAALTAGWPAPLHQGRCASSTQGRVVMDCDPVGTAPGGGCLPVQRCQRLAVPSLAEQINVAFSNAPADSHDAPARKCARGAATALTTASASGPARPRGCTERA</sequence>
<name>A0A2S7DIK4_9XANT</name>
<evidence type="ECO:0000256" key="1">
    <source>
        <dbReference type="SAM" id="SignalP"/>
    </source>
</evidence>
<keyword evidence="5" id="KW-1185">Reference proteome</keyword>
<dbReference type="EMBL" id="MDED01000042">
    <property type="protein sequence ID" value="PPU73620.1"/>
    <property type="molecule type" value="Genomic_DNA"/>
</dbReference>
<feature type="signal peptide" evidence="1">
    <location>
        <begin position="1"/>
        <end position="20"/>
    </location>
</feature>
<dbReference type="RefSeq" id="WP_104604996.1">
    <property type="nucleotide sequence ID" value="NZ_CP033326.1"/>
</dbReference>
<evidence type="ECO:0000313" key="4">
    <source>
        <dbReference type="Proteomes" id="UP000239561"/>
    </source>
</evidence>
<evidence type="ECO:0000313" key="3">
    <source>
        <dbReference type="EMBL" id="WDM71361.1"/>
    </source>
</evidence>
<dbReference type="Proteomes" id="UP000239561">
    <property type="component" value="Unassembled WGS sequence"/>
</dbReference>
<reference evidence="3 5" key="2">
    <citation type="submission" date="2021-08" db="EMBL/GenBank/DDBJ databases">
        <title>Genome sequences of Xanthomonas cucurbitae isolates from 5 Midwestern US states.</title>
        <authorList>
            <person name="Hind S.R."/>
        </authorList>
    </citation>
    <scope>NUCLEOTIDE SEQUENCE [LARGE SCALE GENOMIC DNA]</scope>
    <source>
        <strain evidence="3 5">OH_261</strain>
    </source>
</reference>
<feature type="chain" id="PRO_5044580142" evidence="1">
    <location>
        <begin position="21"/>
        <end position="135"/>
    </location>
</feature>
<evidence type="ECO:0000313" key="2">
    <source>
        <dbReference type="EMBL" id="PPU73620.1"/>
    </source>
</evidence>
<dbReference type="AlphaFoldDB" id="A0A2S7DIK4"/>
<organism evidence="2 4">
    <name type="scientific">Xanthomonas cucurbitae</name>
    <dbReference type="NCBI Taxonomy" id="56453"/>
    <lineage>
        <taxon>Bacteria</taxon>
        <taxon>Pseudomonadati</taxon>
        <taxon>Pseudomonadota</taxon>
        <taxon>Gammaproteobacteria</taxon>
        <taxon>Lysobacterales</taxon>
        <taxon>Lysobacteraceae</taxon>
        <taxon>Xanthomonas</taxon>
    </lineage>
</organism>
<gene>
    <name evidence="3" type="ORF">K6978_18795</name>
    <name evidence="2" type="ORF">XcuCFBP2542_16350</name>
</gene>
<dbReference type="OrthoDB" id="6004585at2"/>